<comment type="caution">
    <text evidence="2">The sequence shown here is derived from an EMBL/GenBank/DDBJ whole genome shotgun (WGS) entry which is preliminary data.</text>
</comment>
<proteinExistence type="predicted"/>
<organism evidence="2 3">
    <name type="scientific">Halorubrum rubrum</name>
    <dbReference type="NCBI Taxonomy" id="1126240"/>
    <lineage>
        <taxon>Archaea</taxon>
        <taxon>Methanobacteriati</taxon>
        <taxon>Methanobacteriota</taxon>
        <taxon>Stenosarchaea group</taxon>
        <taxon>Halobacteria</taxon>
        <taxon>Halobacteriales</taxon>
        <taxon>Haloferacaceae</taxon>
        <taxon>Halorubrum</taxon>
    </lineage>
</organism>
<gene>
    <name evidence="2" type="ORF">ACFPM1_15850</name>
</gene>
<dbReference type="RefSeq" id="WP_192812422.1">
    <property type="nucleotide sequence ID" value="NZ_JANHDM010000013.1"/>
</dbReference>
<sequence length="71" mass="7658">MRVADNIISATIHTLDMVSRENQTILGFGLLALVLLYLVATLTTLPTWVSIAVVIVVGVIVPQVINNTRGE</sequence>
<reference evidence="2 3" key="1">
    <citation type="journal article" date="2019" name="Int. J. Syst. Evol. Microbiol.">
        <title>The Global Catalogue of Microorganisms (GCM) 10K type strain sequencing project: providing services to taxonomists for standard genome sequencing and annotation.</title>
        <authorList>
            <consortium name="The Broad Institute Genomics Platform"/>
            <consortium name="The Broad Institute Genome Sequencing Center for Infectious Disease"/>
            <person name="Wu L."/>
            <person name="Ma J."/>
        </authorList>
    </citation>
    <scope>NUCLEOTIDE SEQUENCE [LARGE SCALE GENOMIC DNA]</scope>
    <source>
        <strain evidence="2 3">CGMCC 1.12124</strain>
    </source>
</reference>
<dbReference type="Pfam" id="PF25949">
    <property type="entry name" value="DUF7987"/>
    <property type="match status" value="1"/>
</dbReference>
<evidence type="ECO:0000256" key="1">
    <source>
        <dbReference type="SAM" id="Phobius"/>
    </source>
</evidence>
<keyword evidence="1" id="KW-1133">Transmembrane helix</keyword>
<protein>
    <submittedName>
        <fullName evidence="2">Uncharacterized protein</fullName>
    </submittedName>
</protein>
<dbReference type="AlphaFoldDB" id="A0ABD5R5C5"/>
<evidence type="ECO:0000313" key="2">
    <source>
        <dbReference type="EMBL" id="MFC5280215.1"/>
    </source>
</evidence>
<keyword evidence="3" id="KW-1185">Reference proteome</keyword>
<evidence type="ECO:0000313" key="3">
    <source>
        <dbReference type="Proteomes" id="UP001596118"/>
    </source>
</evidence>
<feature type="transmembrane region" description="Helical" evidence="1">
    <location>
        <begin position="25"/>
        <end position="42"/>
    </location>
</feature>
<dbReference type="InterPro" id="IPR058293">
    <property type="entry name" value="DUF7987"/>
</dbReference>
<dbReference type="Proteomes" id="UP001596118">
    <property type="component" value="Unassembled WGS sequence"/>
</dbReference>
<name>A0ABD5R5C5_9EURY</name>
<feature type="transmembrane region" description="Helical" evidence="1">
    <location>
        <begin position="48"/>
        <end position="65"/>
    </location>
</feature>
<keyword evidence="1" id="KW-0472">Membrane</keyword>
<keyword evidence="1" id="KW-0812">Transmembrane</keyword>
<accession>A0ABD5R5C5</accession>
<dbReference type="EMBL" id="JBHSKY010000024">
    <property type="protein sequence ID" value="MFC5280215.1"/>
    <property type="molecule type" value="Genomic_DNA"/>
</dbReference>